<protein>
    <submittedName>
        <fullName evidence="2">ComF operon protein A</fullName>
    </submittedName>
</protein>
<proteinExistence type="predicted"/>
<sequence>MDAGHQVFDEAALVQIAGRAGRSPNDPTGNVIFIHQAKPSKSNKQSRK</sequence>
<feature type="region of interest" description="Disordered" evidence="1">
    <location>
        <begin position="19"/>
        <end position="48"/>
    </location>
</feature>
<evidence type="ECO:0000256" key="1">
    <source>
        <dbReference type="SAM" id="MobiDB-lite"/>
    </source>
</evidence>
<evidence type="ECO:0000313" key="3">
    <source>
        <dbReference type="Proteomes" id="UP000019102"/>
    </source>
</evidence>
<organism evidence="2 3">
    <name type="scientific">Gracilibacillus boraciitolerans JCM 21714</name>
    <dbReference type="NCBI Taxonomy" id="1298598"/>
    <lineage>
        <taxon>Bacteria</taxon>
        <taxon>Bacillati</taxon>
        <taxon>Bacillota</taxon>
        <taxon>Bacilli</taxon>
        <taxon>Bacillales</taxon>
        <taxon>Bacillaceae</taxon>
        <taxon>Gracilibacillus</taxon>
    </lineage>
</organism>
<evidence type="ECO:0000313" key="2">
    <source>
        <dbReference type="EMBL" id="GAE95069.1"/>
    </source>
</evidence>
<comment type="caution">
    <text evidence="2">The sequence shown here is derived from an EMBL/GenBank/DDBJ whole genome shotgun (WGS) entry which is preliminary data.</text>
</comment>
<dbReference type="InterPro" id="IPR027417">
    <property type="entry name" value="P-loop_NTPase"/>
</dbReference>
<keyword evidence="3" id="KW-1185">Reference proteome</keyword>
<dbReference type="Proteomes" id="UP000019102">
    <property type="component" value="Unassembled WGS sequence"/>
</dbReference>
<accession>W4VQL7</accession>
<reference evidence="2 3" key="1">
    <citation type="journal article" date="2014" name="Genome Announc.">
        <title>Draft Genome Sequence of the Boron-Tolerant and Moderately Halotolerant Bacterium Gracilibacillus boraciitolerans JCM 21714T.</title>
        <authorList>
            <person name="Ahmed I."/>
            <person name="Oshima K."/>
            <person name="Suda W."/>
            <person name="Kitamura K."/>
            <person name="Iida T."/>
            <person name="Ohmori Y."/>
            <person name="Fujiwara T."/>
            <person name="Hattori M."/>
            <person name="Ohkuma M."/>
        </authorList>
    </citation>
    <scope>NUCLEOTIDE SEQUENCE [LARGE SCALE GENOMIC DNA]</scope>
    <source>
        <strain evidence="2 3">JCM 21714</strain>
    </source>
</reference>
<gene>
    <name evidence="2" type="ORF">JCM21714_4277</name>
</gene>
<dbReference type="AlphaFoldDB" id="W4VQL7"/>
<dbReference type="Gene3D" id="3.40.50.300">
    <property type="entry name" value="P-loop containing nucleotide triphosphate hydrolases"/>
    <property type="match status" value="1"/>
</dbReference>
<dbReference type="EMBL" id="BAVS01000038">
    <property type="protein sequence ID" value="GAE95069.1"/>
    <property type="molecule type" value="Genomic_DNA"/>
</dbReference>
<dbReference type="eggNOG" id="COG4098">
    <property type="taxonomic scope" value="Bacteria"/>
</dbReference>
<name>W4VQL7_9BACI</name>
<feature type="compositionally biased region" description="Polar residues" evidence="1">
    <location>
        <begin position="39"/>
        <end position="48"/>
    </location>
</feature>
<dbReference type="STRING" id="1298598.JCM21714_4277"/>